<dbReference type="RefSeq" id="WP_271088470.1">
    <property type="nucleotide sequence ID" value="NZ_JAPJZH010000003.1"/>
</dbReference>
<dbReference type="Gene3D" id="1.10.357.10">
    <property type="entry name" value="Tetracycline Repressor, domain 2"/>
    <property type="match status" value="1"/>
</dbReference>
<dbReference type="Pfam" id="PF13977">
    <property type="entry name" value="TetR_C_6"/>
    <property type="match status" value="1"/>
</dbReference>
<proteinExistence type="predicted"/>
<evidence type="ECO:0000313" key="7">
    <source>
        <dbReference type="EMBL" id="MDA4844923.1"/>
    </source>
</evidence>
<dbReference type="InterPro" id="IPR036271">
    <property type="entry name" value="Tet_transcr_reg_TetR-rel_C_sf"/>
</dbReference>
<protein>
    <submittedName>
        <fullName evidence="7">TetR/AcrR family transcriptional regulator</fullName>
    </submittedName>
</protein>
<dbReference type="Proteomes" id="UP001148313">
    <property type="component" value="Unassembled WGS sequence"/>
</dbReference>
<sequence>MNAPEDKTAALQKRKMRIVDAALTCFLENGYHQTGVRDIARKAGISLGNLYNHFPGKEAVLAEIAALDRQETQPFLDLLADHSQPEKTLKRFVSAYADYSAQPENVVLTTELVGESVHNPEIAALFSENWTSLVDALKNLLKAGMADGCFRAFSDPDETAEMIMDLLESLGLRLLLADGEKKKSAAIDALQDFIGHATRK</sequence>
<organism evidence="7 8">
    <name type="scientific">Hoeflea poritis</name>
    <dbReference type="NCBI Taxonomy" id="2993659"/>
    <lineage>
        <taxon>Bacteria</taxon>
        <taxon>Pseudomonadati</taxon>
        <taxon>Pseudomonadota</taxon>
        <taxon>Alphaproteobacteria</taxon>
        <taxon>Hyphomicrobiales</taxon>
        <taxon>Rhizobiaceae</taxon>
        <taxon>Hoeflea</taxon>
    </lineage>
</organism>
<dbReference type="InterPro" id="IPR009057">
    <property type="entry name" value="Homeodomain-like_sf"/>
</dbReference>
<dbReference type="InterPro" id="IPR039538">
    <property type="entry name" value="BetI_C"/>
</dbReference>
<feature type="domain" description="HTH tetR-type" evidence="6">
    <location>
        <begin position="12"/>
        <end position="72"/>
    </location>
</feature>
<comment type="caution">
    <text evidence="7">The sequence shown here is derived from an EMBL/GenBank/DDBJ whole genome shotgun (WGS) entry which is preliminary data.</text>
</comment>
<dbReference type="InterPro" id="IPR050109">
    <property type="entry name" value="HTH-type_TetR-like_transc_reg"/>
</dbReference>
<evidence type="ECO:0000256" key="2">
    <source>
        <dbReference type="ARBA" id="ARBA00023015"/>
    </source>
</evidence>
<evidence type="ECO:0000259" key="6">
    <source>
        <dbReference type="PROSITE" id="PS50977"/>
    </source>
</evidence>
<dbReference type="Pfam" id="PF00440">
    <property type="entry name" value="TetR_N"/>
    <property type="match status" value="1"/>
</dbReference>
<dbReference type="EMBL" id="JAPJZH010000003">
    <property type="protein sequence ID" value="MDA4844923.1"/>
    <property type="molecule type" value="Genomic_DNA"/>
</dbReference>
<name>A0ABT4VJN4_9HYPH</name>
<evidence type="ECO:0000256" key="4">
    <source>
        <dbReference type="ARBA" id="ARBA00023163"/>
    </source>
</evidence>
<keyword evidence="8" id="KW-1185">Reference proteome</keyword>
<feature type="DNA-binding region" description="H-T-H motif" evidence="5">
    <location>
        <begin position="35"/>
        <end position="54"/>
    </location>
</feature>
<evidence type="ECO:0000256" key="1">
    <source>
        <dbReference type="ARBA" id="ARBA00022491"/>
    </source>
</evidence>
<dbReference type="PRINTS" id="PR00455">
    <property type="entry name" value="HTHTETR"/>
</dbReference>
<dbReference type="PANTHER" id="PTHR30055:SF226">
    <property type="entry name" value="HTH-TYPE TRANSCRIPTIONAL REGULATOR PKSA"/>
    <property type="match status" value="1"/>
</dbReference>
<dbReference type="InterPro" id="IPR001647">
    <property type="entry name" value="HTH_TetR"/>
</dbReference>
<gene>
    <name evidence="7" type="ORF">OOZ53_06150</name>
</gene>
<keyword evidence="1" id="KW-0678">Repressor</keyword>
<accession>A0ABT4VJN4</accession>
<dbReference type="PANTHER" id="PTHR30055">
    <property type="entry name" value="HTH-TYPE TRANSCRIPTIONAL REGULATOR RUTR"/>
    <property type="match status" value="1"/>
</dbReference>
<keyword evidence="4" id="KW-0804">Transcription</keyword>
<dbReference type="PROSITE" id="PS50977">
    <property type="entry name" value="HTH_TETR_2"/>
    <property type="match status" value="1"/>
</dbReference>
<evidence type="ECO:0000256" key="5">
    <source>
        <dbReference type="PROSITE-ProRule" id="PRU00335"/>
    </source>
</evidence>
<reference evidence="7" key="1">
    <citation type="submission" date="2022-11" db="EMBL/GenBank/DDBJ databases">
        <title>Hoeflea poritis sp. nov., isolated from scleractinian coral Porites lutea.</title>
        <authorList>
            <person name="Zhang G."/>
            <person name="Wei Q."/>
            <person name="Cai L."/>
        </authorList>
    </citation>
    <scope>NUCLEOTIDE SEQUENCE</scope>
    <source>
        <strain evidence="7">E7-10</strain>
    </source>
</reference>
<evidence type="ECO:0000313" key="8">
    <source>
        <dbReference type="Proteomes" id="UP001148313"/>
    </source>
</evidence>
<keyword evidence="2" id="KW-0805">Transcription regulation</keyword>
<dbReference type="SUPFAM" id="SSF46689">
    <property type="entry name" value="Homeodomain-like"/>
    <property type="match status" value="1"/>
</dbReference>
<keyword evidence="3 5" id="KW-0238">DNA-binding</keyword>
<evidence type="ECO:0000256" key="3">
    <source>
        <dbReference type="ARBA" id="ARBA00023125"/>
    </source>
</evidence>
<dbReference type="SUPFAM" id="SSF48498">
    <property type="entry name" value="Tetracyclin repressor-like, C-terminal domain"/>
    <property type="match status" value="1"/>
</dbReference>